<keyword evidence="6 19" id="KW-0808">Transferase</keyword>
<keyword evidence="7" id="KW-0479">Metal-binding</keyword>
<dbReference type="FunFam" id="3.30.70.890:FF:000003">
    <property type="entry name" value="Mevalonate kinase"/>
    <property type="match status" value="1"/>
</dbReference>
<dbReference type="InterPro" id="IPR006204">
    <property type="entry name" value="GHMP_kinase_N_dom"/>
</dbReference>
<evidence type="ECO:0000259" key="21">
    <source>
        <dbReference type="Pfam" id="PF08544"/>
    </source>
</evidence>
<dbReference type="SUPFAM" id="SSF55060">
    <property type="entry name" value="GHMP Kinase, C-terminal domain"/>
    <property type="match status" value="1"/>
</dbReference>
<keyword evidence="4 19" id="KW-0963">Cytoplasm</keyword>
<evidence type="ECO:0000256" key="15">
    <source>
        <dbReference type="ARBA" id="ARBA00023166"/>
    </source>
</evidence>
<dbReference type="InterPro" id="IPR006203">
    <property type="entry name" value="GHMP_knse_ATP-bd_CS"/>
</dbReference>
<evidence type="ECO:0000256" key="5">
    <source>
        <dbReference type="ARBA" id="ARBA00022516"/>
    </source>
</evidence>
<sequence length="405" mass="44573">MTTTDLNERVLVSAPGKVILFGEHSVVYQKTAVAASLGLKSYLYLEKRQDKVIELVLPDVKVHKTWTIDQIPLRLVSYPDSDTRHPTNMPTELKSRLDQLTQIKQDNSQSQAILAFLYLFVIMEAKCQTPFDQGFTLCVRSFLPVGAGLGSSASYSVAIATALLILVGEIPTDFNKSELREEYLIRINEYAFKAEEVIHGNPSGVDNAVATYGGAKTFMRGQGFATLEGFQSLRLLLTNTKVPRSTNLLVAGVGEKRKTYPLIIEPMLESMNAIALHCRDAFKKSQDKSALMDELEDLVGLNHCLLEGLGVSHPSLEKVRMITAESGLKTKLTGAGGGGCAVTFIREDVSQTVIDKVLSQLKEEGFDCYQTNVGGTGADAVTLTNDETKNWLLEANRDTLEHYFK</sequence>
<organism evidence="22 23">
    <name type="scientific">Thamnidium elegans</name>
    <dbReference type="NCBI Taxonomy" id="101142"/>
    <lineage>
        <taxon>Eukaryota</taxon>
        <taxon>Fungi</taxon>
        <taxon>Fungi incertae sedis</taxon>
        <taxon>Mucoromycota</taxon>
        <taxon>Mucoromycotina</taxon>
        <taxon>Mucoromycetes</taxon>
        <taxon>Mucorales</taxon>
        <taxon>Mucorineae</taxon>
        <taxon>Mucoraceae</taxon>
        <taxon>Thamnidium</taxon>
    </lineage>
</organism>
<dbReference type="InterPro" id="IPR006205">
    <property type="entry name" value="Mev_gal_kin"/>
</dbReference>
<evidence type="ECO:0000256" key="17">
    <source>
        <dbReference type="ARBA" id="ARBA00029310"/>
    </source>
</evidence>
<keyword evidence="5 19" id="KW-0444">Lipid biosynthesis</keyword>
<comment type="caution">
    <text evidence="22">The sequence shown here is derived from an EMBL/GenBank/DDBJ whole genome shotgun (WGS) entry which is preliminary data.</text>
</comment>
<keyword evidence="9 19" id="KW-0418">Kinase</keyword>
<keyword evidence="16 19" id="KW-0753">Steroid metabolism</keyword>
<keyword evidence="14 19" id="KW-0443">Lipid metabolism</keyword>
<reference evidence="22" key="1">
    <citation type="submission" date="2021-01" db="EMBL/GenBank/DDBJ databases">
        <title>Metabolic potential, ecology and presence of endohyphal bacteria is reflected in genomic diversity of Mucoromycotina.</title>
        <authorList>
            <person name="Muszewska A."/>
            <person name="Okrasinska A."/>
            <person name="Steczkiewicz K."/>
            <person name="Drgas O."/>
            <person name="Orlowska M."/>
            <person name="Perlinska-Lenart U."/>
            <person name="Aleksandrzak-Piekarczyk T."/>
            <person name="Szatraj K."/>
            <person name="Zielenkiewicz U."/>
            <person name="Pilsyk S."/>
            <person name="Malc E."/>
            <person name="Mieczkowski P."/>
            <person name="Kruszewska J.S."/>
            <person name="Biernat P."/>
            <person name="Pawlowska J."/>
        </authorList>
    </citation>
    <scope>NUCLEOTIDE SEQUENCE</scope>
    <source>
        <strain evidence="22">WA0000018081</strain>
    </source>
</reference>
<dbReference type="InterPro" id="IPR020568">
    <property type="entry name" value="Ribosomal_Su5_D2-typ_SF"/>
</dbReference>
<evidence type="ECO:0000256" key="1">
    <source>
        <dbReference type="ARBA" id="ARBA00004496"/>
    </source>
</evidence>
<keyword evidence="13 19" id="KW-0756">Sterol biosynthesis</keyword>
<dbReference type="SUPFAM" id="SSF54211">
    <property type="entry name" value="Ribosomal protein S5 domain 2-like"/>
    <property type="match status" value="1"/>
</dbReference>
<dbReference type="Pfam" id="PF00288">
    <property type="entry name" value="GHMP_kinases_N"/>
    <property type="match status" value="1"/>
</dbReference>
<keyword evidence="23" id="KW-1185">Reference proteome</keyword>
<evidence type="ECO:0000256" key="18">
    <source>
        <dbReference type="ARBA" id="ARBA00029438"/>
    </source>
</evidence>
<evidence type="ECO:0000256" key="16">
    <source>
        <dbReference type="ARBA" id="ARBA00023221"/>
    </source>
</evidence>
<proteinExistence type="inferred from homology"/>
<dbReference type="Proteomes" id="UP000613177">
    <property type="component" value="Unassembled WGS sequence"/>
</dbReference>
<evidence type="ECO:0000256" key="9">
    <source>
        <dbReference type="ARBA" id="ARBA00022777"/>
    </source>
</evidence>
<evidence type="ECO:0000256" key="7">
    <source>
        <dbReference type="ARBA" id="ARBA00022723"/>
    </source>
</evidence>
<keyword evidence="8 19" id="KW-0547">Nucleotide-binding</keyword>
<dbReference type="Gene3D" id="3.30.230.10">
    <property type="match status" value="1"/>
</dbReference>
<dbReference type="EMBL" id="JAEPRE010000282">
    <property type="protein sequence ID" value="KAG2229362.1"/>
    <property type="molecule type" value="Genomic_DNA"/>
</dbReference>
<evidence type="ECO:0000313" key="22">
    <source>
        <dbReference type="EMBL" id="KAG2229362.1"/>
    </source>
</evidence>
<comment type="subcellular location">
    <subcellularLocation>
        <location evidence="1 19">Cytoplasm</location>
    </subcellularLocation>
</comment>
<dbReference type="PANTHER" id="PTHR43290">
    <property type="entry name" value="MEVALONATE KINASE"/>
    <property type="match status" value="1"/>
</dbReference>
<dbReference type="GO" id="GO:0046872">
    <property type="term" value="F:metal ion binding"/>
    <property type="evidence" value="ECO:0007669"/>
    <property type="project" value="UniProtKB-KW"/>
</dbReference>
<feature type="domain" description="GHMP kinase C-terminal" evidence="21">
    <location>
        <begin position="291"/>
        <end position="360"/>
    </location>
</feature>
<dbReference type="GO" id="GO:0019287">
    <property type="term" value="P:isopentenyl diphosphate biosynthetic process, mevalonate pathway"/>
    <property type="evidence" value="ECO:0007669"/>
    <property type="project" value="UniProtKB-UniPathway"/>
</dbReference>
<dbReference type="EC" id="2.7.1.36" evidence="3 19"/>
<dbReference type="OrthoDB" id="1652964at2759"/>
<evidence type="ECO:0000256" key="11">
    <source>
        <dbReference type="ARBA" id="ARBA00022842"/>
    </source>
</evidence>
<evidence type="ECO:0000256" key="14">
    <source>
        <dbReference type="ARBA" id="ARBA00023098"/>
    </source>
</evidence>
<dbReference type="Gene3D" id="3.30.70.890">
    <property type="entry name" value="GHMP kinase, C-terminal domain"/>
    <property type="match status" value="1"/>
</dbReference>
<evidence type="ECO:0000259" key="20">
    <source>
        <dbReference type="Pfam" id="PF00288"/>
    </source>
</evidence>
<comment type="function">
    <text evidence="19">Mevalonate kinase; part of the second module of ergosterol biosynthesis pathway that includes the middle steps of the pathway. The second module is carried out in the vacuole and involves the formation of farnesyl diphosphate, which is also an important intermediate in the biosynthesis of ubiquinone, dolichol, heme and prenylated proteins.</text>
</comment>
<evidence type="ECO:0000256" key="13">
    <source>
        <dbReference type="ARBA" id="ARBA00023011"/>
    </source>
</evidence>
<comment type="catalytic activity">
    <reaction evidence="17">
        <text>(R)-mevalonate + ATP = (R)-5-phosphomevalonate + ADP + H(+)</text>
        <dbReference type="Rhea" id="RHEA:17065"/>
        <dbReference type="ChEBI" id="CHEBI:15378"/>
        <dbReference type="ChEBI" id="CHEBI:30616"/>
        <dbReference type="ChEBI" id="CHEBI:36464"/>
        <dbReference type="ChEBI" id="CHEBI:58146"/>
        <dbReference type="ChEBI" id="CHEBI:456216"/>
        <dbReference type="EC" id="2.7.1.36"/>
    </reaction>
    <physiologicalReaction direction="left-to-right" evidence="17">
        <dbReference type="Rhea" id="RHEA:17066"/>
    </physiologicalReaction>
</comment>
<name>A0A8H7SJM4_9FUNG</name>
<dbReference type="Pfam" id="PF08544">
    <property type="entry name" value="GHMP_kinases_C"/>
    <property type="match status" value="1"/>
</dbReference>
<dbReference type="AlphaFoldDB" id="A0A8H7SJM4"/>
<evidence type="ECO:0000256" key="4">
    <source>
        <dbReference type="ARBA" id="ARBA00022490"/>
    </source>
</evidence>
<dbReference type="GO" id="GO:0006696">
    <property type="term" value="P:ergosterol biosynthetic process"/>
    <property type="evidence" value="ECO:0007669"/>
    <property type="project" value="TreeGrafter"/>
</dbReference>
<evidence type="ECO:0000313" key="23">
    <source>
        <dbReference type="Proteomes" id="UP000613177"/>
    </source>
</evidence>
<dbReference type="PRINTS" id="PR00959">
    <property type="entry name" value="MEVGALKINASE"/>
</dbReference>
<gene>
    <name evidence="22" type="ORF">INT48_004069</name>
</gene>
<dbReference type="PANTHER" id="PTHR43290:SF2">
    <property type="entry name" value="MEVALONATE KINASE"/>
    <property type="match status" value="1"/>
</dbReference>
<accession>A0A8H7SJM4</accession>
<dbReference type="GO" id="GO:0005524">
    <property type="term" value="F:ATP binding"/>
    <property type="evidence" value="ECO:0007669"/>
    <property type="project" value="UniProtKB-KW"/>
</dbReference>
<dbReference type="GO" id="GO:0004496">
    <property type="term" value="F:mevalonate kinase activity"/>
    <property type="evidence" value="ECO:0007669"/>
    <property type="project" value="UniProtKB-EC"/>
</dbReference>
<evidence type="ECO:0000256" key="3">
    <source>
        <dbReference type="ARBA" id="ARBA00012103"/>
    </source>
</evidence>
<dbReference type="PROSITE" id="PS00627">
    <property type="entry name" value="GHMP_KINASES_ATP"/>
    <property type="match status" value="1"/>
</dbReference>
<dbReference type="InterPro" id="IPR014721">
    <property type="entry name" value="Ribsml_uS5_D2-typ_fold_subgr"/>
</dbReference>
<evidence type="ECO:0000256" key="6">
    <source>
        <dbReference type="ARBA" id="ARBA00022679"/>
    </source>
</evidence>
<keyword evidence="15 19" id="KW-1207">Sterol metabolism</keyword>
<evidence type="ECO:0000256" key="2">
    <source>
        <dbReference type="ARBA" id="ARBA00006495"/>
    </source>
</evidence>
<protein>
    <recommendedName>
        <fullName evidence="3 19">Mevalonate kinase</fullName>
        <shortName evidence="19">MK</shortName>
        <ecNumber evidence="3 19">2.7.1.36</ecNumber>
    </recommendedName>
</protein>
<dbReference type="InterPro" id="IPR036554">
    <property type="entry name" value="GHMP_kinase_C_sf"/>
</dbReference>
<comment type="similarity">
    <text evidence="2 19">Belongs to the GHMP kinase family. Mevalonate kinase subfamily.</text>
</comment>
<keyword evidence="12 19" id="KW-0752">Steroid biosynthesis</keyword>
<keyword evidence="11" id="KW-0460">Magnesium</keyword>
<dbReference type="InterPro" id="IPR013750">
    <property type="entry name" value="GHMP_kinase_C_dom"/>
</dbReference>
<comment type="pathway">
    <text evidence="18 19">Isoprenoid biosynthesis; isopentenyl diphosphate biosynthesis via mevalonate pathway; isopentenyl diphosphate from (R)-mevalonate: step 1/3.</text>
</comment>
<evidence type="ECO:0000256" key="12">
    <source>
        <dbReference type="ARBA" id="ARBA00022955"/>
    </source>
</evidence>
<keyword evidence="10 19" id="KW-0067">ATP-binding</keyword>
<evidence type="ECO:0000256" key="10">
    <source>
        <dbReference type="ARBA" id="ARBA00022840"/>
    </source>
</evidence>
<dbReference type="NCBIfam" id="TIGR00549">
    <property type="entry name" value="mevalon_kin"/>
    <property type="match status" value="1"/>
</dbReference>
<dbReference type="GO" id="GO:0005829">
    <property type="term" value="C:cytosol"/>
    <property type="evidence" value="ECO:0007669"/>
    <property type="project" value="TreeGrafter"/>
</dbReference>
<dbReference type="UniPathway" id="UPA00057">
    <property type="reaction ID" value="UER00098"/>
</dbReference>
<evidence type="ECO:0000256" key="8">
    <source>
        <dbReference type="ARBA" id="ARBA00022741"/>
    </source>
</evidence>
<evidence type="ECO:0000256" key="19">
    <source>
        <dbReference type="RuleBase" id="RU363087"/>
    </source>
</evidence>
<feature type="domain" description="GHMP kinase N-terminal" evidence="20">
    <location>
        <begin position="128"/>
        <end position="214"/>
    </location>
</feature>